<evidence type="ECO:0000313" key="6">
    <source>
        <dbReference type="EMBL" id="KAL2335687.1"/>
    </source>
</evidence>
<accession>A0ABD1MJF9</accession>
<comment type="caution">
    <text evidence="6">The sequence shown here is derived from an EMBL/GenBank/DDBJ whole genome shotgun (WGS) entry which is preliminary data.</text>
</comment>
<keyword evidence="2" id="KW-0547">Nucleotide-binding</keyword>
<feature type="domain" description="R13L1/DRL21-like LRR repeat region" evidence="5">
    <location>
        <begin position="228"/>
        <end position="330"/>
    </location>
</feature>
<dbReference type="InterPro" id="IPR032675">
    <property type="entry name" value="LRR_dom_sf"/>
</dbReference>
<keyword evidence="7" id="KW-1185">Reference proteome</keyword>
<gene>
    <name evidence="6" type="ORF">Fmac_016900</name>
</gene>
<dbReference type="PANTHER" id="PTHR47186:SF43">
    <property type="entry name" value="TYPE DISEASE RESISTANCE PROTEIN CNL-J3, PUTATIVE-RELATED"/>
    <property type="match status" value="1"/>
</dbReference>
<evidence type="ECO:0000313" key="7">
    <source>
        <dbReference type="Proteomes" id="UP001603857"/>
    </source>
</evidence>
<dbReference type="Pfam" id="PF25019">
    <property type="entry name" value="LRR_R13L1-DRL21"/>
    <property type="match status" value="1"/>
</dbReference>
<evidence type="ECO:0008006" key="8">
    <source>
        <dbReference type="Google" id="ProtNLM"/>
    </source>
</evidence>
<dbReference type="GO" id="GO:0006952">
    <property type="term" value="P:defense response"/>
    <property type="evidence" value="ECO:0007669"/>
    <property type="project" value="UniProtKB-KW"/>
</dbReference>
<dbReference type="InterPro" id="IPR041118">
    <property type="entry name" value="Rx_N"/>
</dbReference>
<dbReference type="PANTHER" id="PTHR47186">
    <property type="entry name" value="LEUCINE-RICH REPEAT-CONTAINING PROTEIN 57"/>
    <property type="match status" value="1"/>
</dbReference>
<name>A0ABD1MJF9_9FABA</name>
<reference evidence="6 7" key="1">
    <citation type="submission" date="2024-08" db="EMBL/GenBank/DDBJ databases">
        <title>Insights into the chromosomal genome structure of Flemingia macrophylla.</title>
        <authorList>
            <person name="Ding Y."/>
            <person name="Zhao Y."/>
            <person name="Bi W."/>
            <person name="Wu M."/>
            <person name="Zhao G."/>
            <person name="Gong Y."/>
            <person name="Li W."/>
            <person name="Zhang P."/>
        </authorList>
    </citation>
    <scope>NUCLEOTIDE SEQUENCE [LARGE SCALE GENOMIC DNA]</scope>
    <source>
        <strain evidence="6">DYQJB</strain>
        <tissue evidence="6">Leaf</tissue>
    </source>
</reference>
<dbReference type="PROSITE" id="PS51450">
    <property type="entry name" value="LRR"/>
    <property type="match status" value="1"/>
</dbReference>
<dbReference type="SUPFAM" id="SSF52058">
    <property type="entry name" value="L domain-like"/>
    <property type="match status" value="1"/>
</dbReference>
<keyword evidence="3" id="KW-0611">Plant defense</keyword>
<sequence>MAAEFVGSALLTAFIQTAVDRLASQQVVDFFRGRKLDEKLLNRLKLELRSINVVLDDAELKQIQSQLVRDWLFEVKDVVHDAEDLLDEINYELTRCQLAAESEPQTFLRKTVIILDSSDLLSLEKEGDEKALTIYKGKLKHLRSLDLSETRIEKLPDSTCLLYNLQILKLNSCRNLVELPSKLHKLTNLHCLEFKDTKVRRMPMHLGKLKNLRVLSYFYVGESSEFGIEQLQGLNLHESLSIQQLDNIVNPSNALAANLKNKTHLEKLELEWEINHIPDDARKEKEVLENLQPSKHLKDLSIKNYSGSLPALFSQGIVDFDCDNLQCLPEEGLPNSISTLRIIRSKILRKALREARERRLEKDCSH</sequence>
<evidence type="ECO:0000256" key="2">
    <source>
        <dbReference type="ARBA" id="ARBA00022741"/>
    </source>
</evidence>
<dbReference type="Proteomes" id="UP001603857">
    <property type="component" value="Unassembled WGS sequence"/>
</dbReference>
<evidence type="ECO:0000259" key="4">
    <source>
        <dbReference type="Pfam" id="PF18052"/>
    </source>
</evidence>
<dbReference type="InterPro" id="IPR001611">
    <property type="entry name" value="Leu-rich_rpt"/>
</dbReference>
<dbReference type="AlphaFoldDB" id="A0ABD1MJF9"/>
<dbReference type="Gene3D" id="3.80.10.10">
    <property type="entry name" value="Ribonuclease Inhibitor"/>
    <property type="match status" value="1"/>
</dbReference>
<organism evidence="6 7">
    <name type="scientific">Flemingia macrophylla</name>
    <dbReference type="NCBI Taxonomy" id="520843"/>
    <lineage>
        <taxon>Eukaryota</taxon>
        <taxon>Viridiplantae</taxon>
        <taxon>Streptophyta</taxon>
        <taxon>Embryophyta</taxon>
        <taxon>Tracheophyta</taxon>
        <taxon>Spermatophyta</taxon>
        <taxon>Magnoliopsida</taxon>
        <taxon>eudicotyledons</taxon>
        <taxon>Gunneridae</taxon>
        <taxon>Pentapetalae</taxon>
        <taxon>rosids</taxon>
        <taxon>fabids</taxon>
        <taxon>Fabales</taxon>
        <taxon>Fabaceae</taxon>
        <taxon>Papilionoideae</taxon>
        <taxon>50 kb inversion clade</taxon>
        <taxon>NPAAA clade</taxon>
        <taxon>indigoferoid/millettioid clade</taxon>
        <taxon>Phaseoleae</taxon>
        <taxon>Flemingia</taxon>
    </lineage>
</organism>
<evidence type="ECO:0000256" key="3">
    <source>
        <dbReference type="ARBA" id="ARBA00022821"/>
    </source>
</evidence>
<keyword evidence="1" id="KW-0677">Repeat</keyword>
<protein>
    <recommendedName>
        <fullName evidence="8">Rx N-terminal domain-containing protein</fullName>
    </recommendedName>
</protein>
<dbReference type="Pfam" id="PF18052">
    <property type="entry name" value="Rx_N"/>
    <property type="match status" value="1"/>
</dbReference>
<proteinExistence type="predicted"/>
<evidence type="ECO:0000256" key="1">
    <source>
        <dbReference type="ARBA" id="ARBA00022737"/>
    </source>
</evidence>
<feature type="domain" description="Disease resistance N-terminal" evidence="4">
    <location>
        <begin position="12"/>
        <end position="102"/>
    </location>
</feature>
<dbReference type="InterPro" id="IPR056789">
    <property type="entry name" value="LRR_R13L1-DRL21"/>
</dbReference>
<evidence type="ECO:0000259" key="5">
    <source>
        <dbReference type="Pfam" id="PF25019"/>
    </source>
</evidence>
<dbReference type="EMBL" id="JBGMDY010000005">
    <property type="protein sequence ID" value="KAL2335687.1"/>
    <property type="molecule type" value="Genomic_DNA"/>
</dbReference>
<dbReference type="GO" id="GO:0000166">
    <property type="term" value="F:nucleotide binding"/>
    <property type="evidence" value="ECO:0007669"/>
    <property type="project" value="UniProtKB-KW"/>
</dbReference>
<dbReference type="Gene3D" id="1.20.5.4130">
    <property type="match status" value="1"/>
</dbReference>